<evidence type="ECO:0000313" key="3">
    <source>
        <dbReference type="Proteomes" id="UP000799640"/>
    </source>
</evidence>
<evidence type="ECO:0000313" key="2">
    <source>
        <dbReference type="EMBL" id="KAF2402778.1"/>
    </source>
</evidence>
<dbReference type="AlphaFoldDB" id="A0A6G1I3A2"/>
<name>A0A6G1I3A2_9PEZI</name>
<keyword evidence="3" id="KW-1185">Reference proteome</keyword>
<reference evidence="2" key="1">
    <citation type="journal article" date="2020" name="Stud. Mycol.">
        <title>101 Dothideomycetes genomes: a test case for predicting lifestyles and emergence of pathogens.</title>
        <authorList>
            <person name="Haridas S."/>
            <person name="Albert R."/>
            <person name="Binder M."/>
            <person name="Bloem J."/>
            <person name="Labutti K."/>
            <person name="Salamov A."/>
            <person name="Andreopoulos B."/>
            <person name="Baker S."/>
            <person name="Barry K."/>
            <person name="Bills G."/>
            <person name="Bluhm B."/>
            <person name="Cannon C."/>
            <person name="Castanera R."/>
            <person name="Culley D."/>
            <person name="Daum C."/>
            <person name="Ezra D."/>
            <person name="Gonzalez J."/>
            <person name="Henrissat B."/>
            <person name="Kuo A."/>
            <person name="Liang C."/>
            <person name="Lipzen A."/>
            <person name="Lutzoni F."/>
            <person name="Magnuson J."/>
            <person name="Mondo S."/>
            <person name="Nolan M."/>
            <person name="Ohm R."/>
            <person name="Pangilinan J."/>
            <person name="Park H.-J."/>
            <person name="Ramirez L."/>
            <person name="Alfaro M."/>
            <person name="Sun H."/>
            <person name="Tritt A."/>
            <person name="Yoshinaga Y."/>
            <person name="Zwiers L.-H."/>
            <person name="Turgeon B."/>
            <person name="Goodwin S."/>
            <person name="Spatafora J."/>
            <person name="Crous P."/>
            <person name="Grigoriev I."/>
        </authorList>
    </citation>
    <scope>NUCLEOTIDE SEQUENCE</scope>
    <source>
        <strain evidence="2">CBS 262.69</strain>
    </source>
</reference>
<protein>
    <submittedName>
        <fullName evidence="2">Uncharacterized protein</fullName>
    </submittedName>
</protein>
<evidence type="ECO:0000256" key="1">
    <source>
        <dbReference type="SAM" id="MobiDB-lite"/>
    </source>
</evidence>
<accession>A0A6G1I3A2</accession>
<gene>
    <name evidence="2" type="ORF">EJ06DRAFT_519800</name>
</gene>
<dbReference type="EMBL" id="ML996690">
    <property type="protein sequence ID" value="KAF2402778.1"/>
    <property type="molecule type" value="Genomic_DNA"/>
</dbReference>
<feature type="region of interest" description="Disordered" evidence="1">
    <location>
        <begin position="1"/>
        <end position="21"/>
    </location>
</feature>
<dbReference type="Proteomes" id="UP000799640">
    <property type="component" value="Unassembled WGS sequence"/>
</dbReference>
<organism evidence="2 3">
    <name type="scientific">Trichodelitschia bisporula</name>
    <dbReference type="NCBI Taxonomy" id="703511"/>
    <lineage>
        <taxon>Eukaryota</taxon>
        <taxon>Fungi</taxon>
        <taxon>Dikarya</taxon>
        <taxon>Ascomycota</taxon>
        <taxon>Pezizomycotina</taxon>
        <taxon>Dothideomycetes</taxon>
        <taxon>Dothideomycetes incertae sedis</taxon>
        <taxon>Phaeotrichales</taxon>
        <taxon>Phaeotrichaceae</taxon>
        <taxon>Trichodelitschia</taxon>
    </lineage>
</organism>
<sequence>MAHRLQQMAQDENLHDQKRSRPFTVTGRCDLRFDDATPVSAMAEIDGPFEGIFGKRQTLVLIRAAVEAGAVYGRSIRRLSKFFALGGRQNEILEIPRHNSLSADINLYSNLAMKDRRRDGQQRVPRRSLEFCAQHEGLSRQEVRTPFQHSLALAE</sequence>
<proteinExistence type="predicted"/>